<protein>
    <submittedName>
        <fullName evidence="1">Uncharacterized protein</fullName>
    </submittedName>
</protein>
<proteinExistence type="predicted"/>
<keyword evidence="2" id="KW-1185">Reference proteome</keyword>
<dbReference type="Proteomes" id="UP001162480">
    <property type="component" value="Chromosome 14"/>
</dbReference>
<name>A0AA36FBQ9_OCTVU</name>
<gene>
    <name evidence="1" type="ORF">OCTVUL_1B025054</name>
</gene>
<evidence type="ECO:0000313" key="2">
    <source>
        <dbReference type="Proteomes" id="UP001162480"/>
    </source>
</evidence>
<organism evidence="1 2">
    <name type="scientific">Octopus vulgaris</name>
    <name type="common">Common octopus</name>
    <dbReference type="NCBI Taxonomy" id="6645"/>
    <lineage>
        <taxon>Eukaryota</taxon>
        <taxon>Metazoa</taxon>
        <taxon>Spiralia</taxon>
        <taxon>Lophotrochozoa</taxon>
        <taxon>Mollusca</taxon>
        <taxon>Cephalopoda</taxon>
        <taxon>Coleoidea</taxon>
        <taxon>Octopodiformes</taxon>
        <taxon>Octopoda</taxon>
        <taxon>Incirrata</taxon>
        <taxon>Octopodidae</taxon>
        <taxon>Octopus</taxon>
    </lineage>
</organism>
<sequence length="109" mass="12413">MVYQQHWNSELYLVSLSIITQVSRSVSSQLHTTTTTTTATELIKESVCGCMTCYINSSRTPPLISQLVIFEKWQDTLDNVLLDYIVFEGGEPKKKKKKNGTRGSQLDYF</sequence>
<dbReference type="EMBL" id="OX597827">
    <property type="protein sequence ID" value="CAI9733191.1"/>
    <property type="molecule type" value="Genomic_DNA"/>
</dbReference>
<accession>A0AA36FBQ9</accession>
<dbReference type="AlphaFoldDB" id="A0AA36FBQ9"/>
<reference evidence="1" key="1">
    <citation type="submission" date="2023-08" db="EMBL/GenBank/DDBJ databases">
        <authorList>
            <person name="Alioto T."/>
            <person name="Alioto T."/>
            <person name="Gomez Garrido J."/>
        </authorList>
    </citation>
    <scope>NUCLEOTIDE SEQUENCE</scope>
</reference>
<evidence type="ECO:0000313" key="1">
    <source>
        <dbReference type="EMBL" id="CAI9733191.1"/>
    </source>
</evidence>